<geneLocation type="plasmid" evidence="1 2">
    <name>pMYCCH.02</name>
</geneLocation>
<dbReference type="EMBL" id="CP003055">
    <property type="protein sequence ID" value="AFM20656.1"/>
    <property type="molecule type" value="Genomic_DNA"/>
</dbReference>
<dbReference type="AlphaFoldDB" id="I4BTP9"/>
<evidence type="ECO:0000313" key="1">
    <source>
        <dbReference type="EMBL" id="AFM20656.1"/>
    </source>
</evidence>
<proteinExistence type="predicted"/>
<name>I4BTP9_MYCCN</name>
<protein>
    <submittedName>
        <fullName evidence="1">Uncharacterized protein</fullName>
    </submittedName>
</protein>
<accession>I4BTP9</accession>
<keyword evidence="1" id="KW-0614">Plasmid</keyword>
<organism evidence="1 2">
    <name type="scientific">Mycolicibacterium chubuense (strain NBB4)</name>
    <name type="common">Mycobacterium chubuense</name>
    <dbReference type="NCBI Taxonomy" id="710421"/>
    <lineage>
        <taxon>Bacteria</taxon>
        <taxon>Bacillati</taxon>
        <taxon>Actinomycetota</taxon>
        <taxon>Actinomycetes</taxon>
        <taxon>Mycobacteriales</taxon>
        <taxon>Mycobacteriaceae</taxon>
        <taxon>Mycolicibacterium</taxon>
    </lineage>
</organism>
<gene>
    <name evidence="1" type="ordered locus">Mycch_6056</name>
</gene>
<dbReference type="HOGENOM" id="CLU_2396478_0_0_11"/>
<sequence>MIERAPPAQRMRPPDAPLCPTYFKEHGKSVTAVCRIRHSCVEPNRYADSSYVSVAIVALAPTSDTESTFGLCSNTTAPCKSGLCDMLAPVLIH</sequence>
<dbReference type="Proteomes" id="UP000006057">
    <property type="component" value="Plasmid pMYCCH.02"/>
</dbReference>
<reference evidence="1 2" key="1">
    <citation type="submission" date="2012-06" db="EMBL/GenBank/DDBJ databases">
        <title>Complete sequence of plasmid 2 of Mycobacterium chubuense NBB4.</title>
        <authorList>
            <consortium name="US DOE Joint Genome Institute"/>
            <person name="Lucas S."/>
            <person name="Han J."/>
            <person name="Lapidus A."/>
            <person name="Cheng J.-F."/>
            <person name="Goodwin L."/>
            <person name="Pitluck S."/>
            <person name="Peters L."/>
            <person name="Mikhailova N."/>
            <person name="Teshima H."/>
            <person name="Detter J.C."/>
            <person name="Han C."/>
            <person name="Tapia R."/>
            <person name="Land M."/>
            <person name="Hauser L."/>
            <person name="Kyrpides N."/>
            <person name="Ivanova N."/>
            <person name="Pagani I."/>
            <person name="Mattes T."/>
            <person name="Holmes A."/>
            <person name="Rutledge P."/>
            <person name="Paulsen I."/>
            <person name="Coleman N."/>
            <person name="Woyke T."/>
        </authorList>
    </citation>
    <scope>NUCLEOTIDE SEQUENCE [LARGE SCALE GENOMIC DNA]</scope>
    <source>
        <strain evidence="1 2">NBB4</strain>
        <plasmid evidence="1 2">pMYCCH.02</plasmid>
    </source>
</reference>
<dbReference type="PATRIC" id="fig|710421.3.peg.6029"/>
<evidence type="ECO:0000313" key="2">
    <source>
        <dbReference type="Proteomes" id="UP000006057"/>
    </source>
</evidence>
<keyword evidence="2" id="KW-1185">Reference proteome</keyword>
<dbReference type="KEGG" id="mcb:Mycch_6056"/>